<evidence type="ECO:0000256" key="3">
    <source>
        <dbReference type="ARBA" id="ARBA00020268"/>
    </source>
</evidence>
<keyword evidence="8 12" id="KW-1133">Transmembrane helix</keyword>
<feature type="transmembrane region" description="Helical" evidence="12">
    <location>
        <begin position="349"/>
        <end position="372"/>
    </location>
</feature>
<dbReference type="EMBL" id="JBJIAA010000026">
    <property type="protein sequence ID" value="MFL0253124.1"/>
    <property type="molecule type" value="Genomic_DNA"/>
</dbReference>
<dbReference type="PANTHER" id="PTHR43298:SF4">
    <property type="entry name" value="DRUG_SODIUM ANTIPORTER"/>
    <property type="match status" value="1"/>
</dbReference>
<comment type="function">
    <text evidence="1">Multidrug efflux pump.</text>
</comment>
<evidence type="ECO:0000256" key="2">
    <source>
        <dbReference type="ARBA" id="ARBA00004651"/>
    </source>
</evidence>
<keyword evidence="14" id="KW-1185">Reference proteome</keyword>
<dbReference type="Proteomes" id="UP001623592">
    <property type="component" value="Unassembled WGS sequence"/>
</dbReference>
<dbReference type="RefSeq" id="WP_406789789.1">
    <property type="nucleotide sequence ID" value="NZ_JBJIAA010000026.1"/>
</dbReference>
<feature type="transmembrane region" description="Helical" evidence="12">
    <location>
        <begin position="414"/>
        <end position="436"/>
    </location>
</feature>
<feature type="transmembrane region" description="Helical" evidence="12">
    <location>
        <begin position="56"/>
        <end position="80"/>
    </location>
</feature>
<evidence type="ECO:0000256" key="8">
    <source>
        <dbReference type="ARBA" id="ARBA00022989"/>
    </source>
</evidence>
<dbReference type="InterPro" id="IPR002528">
    <property type="entry name" value="MATE_fam"/>
</dbReference>
<dbReference type="PANTHER" id="PTHR43298">
    <property type="entry name" value="MULTIDRUG RESISTANCE PROTEIN NORM-RELATED"/>
    <property type="match status" value="1"/>
</dbReference>
<evidence type="ECO:0000256" key="1">
    <source>
        <dbReference type="ARBA" id="ARBA00003408"/>
    </source>
</evidence>
<feature type="transmembrane region" description="Helical" evidence="12">
    <location>
        <begin position="12"/>
        <end position="36"/>
    </location>
</feature>
<evidence type="ECO:0000256" key="7">
    <source>
        <dbReference type="ARBA" id="ARBA00022692"/>
    </source>
</evidence>
<dbReference type="NCBIfam" id="TIGR00797">
    <property type="entry name" value="matE"/>
    <property type="match status" value="1"/>
</dbReference>
<feature type="transmembrane region" description="Helical" evidence="12">
    <location>
        <begin position="132"/>
        <end position="153"/>
    </location>
</feature>
<feature type="transmembrane region" description="Helical" evidence="12">
    <location>
        <begin position="165"/>
        <end position="186"/>
    </location>
</feature>
<proteinExistence type="predicted"/>
<feature type="transmembrane region" description="Helical" evidence="12">
    <location>
        <begin position="316"/>
        <end position="343"/>
    </location>
</feature>
<dbReference type="InterPro" id="IPR048279">
    <property type="entry name" value="MdtK-like"/>
</dbReference>
<protein>
    <recommendedName>
        <fullName evidence="3">Probable multidrug resistance protein NorM</fullName>
    </recommendedName>
    <alternativeName>
        <fullName evidence="11">Multidrug-efflux transporter</fullName>
    </alternativeName>
</protein>
<comment type="caution">
    <text evidence="13">The sequence shown here is derived from an EMBL/GenBank/DDBJ whole genome shotgun (WGS) entry which is preliminary data.</text>
</comment>
<evidence type="ECO:0000256" key="11">
    <source>
        <dbReference type="ARBA" id="ARBA00031636"/>
    </source>
</evidence>
<keyword evidence="4" id="KW-0813">Transport</keyword>
<dbReference type="PIRSF" id="PIRSF006603">
    <property type="entry name" value="DinF"/>
    <property type="match status" value="1"/>
</dbReference>
<evidence type="ECO:0000256" key="5">
    <source>
        <dbReference type="ARBA" id="ARBA00022449"/>
    </source>
</evidence>
<feature type="transmembrane region" description="Helical" evidence="12">
    <location>
        <begin position="92"/>
        <end position="112"/>
    </location>
</feature>
<comment type="subcellular location">
    <subcellularLocation>
        <location evidence="2">Cell membrane</location>
        <topology evidence="2">Multi-pass membrane protein</topology>
    </subcellularLocation>
</comment>
<keyword evidence="9" id="KW-0406">Ion transport</keyword>
<evidence type="ECO:0000256" key="9">
    <source>
        <dbReference type="ARBA" id="ARBA00023065"/>
    </source>
</evidence>
<evidence type="ECO:0000256" key="6">
    <source>
        <dbReference type="ARBA" id="ARBA00022475"/>
    </source>
</evidence>
<keyword evidence="5" id="KW-0050">Antiport</keyword>
<dbReference type="InterPro" id="IPR050222">
    <property type="entry name" value="MATE_MdtK"/>
</dbReference>
<evidence type="ECO:0000313" key="14">
    <source>
        <dbReference type="Proteomes" id="UP001623592"/>
    </source>
</evidence>
<evidence type="ECO:0000313" key="13">
    <source>
        <dbReference type="EMBL" id="MFL0253124.1"/>
    </source>
</evidence>
<evidence type="ECO:0000256" key="12">
    <source>
        <dbReference type="SAM" id="Phobius"/>
    </source>
</evidence>
<organism evidence="13 14">
    <name type="scientific">Clostridium neuense</name>
    <dbReference type="NCBI Taxonomy" id="1728934"/>
    <lineage>
        <taxon>Bacteria</taxon>
        <taxon>Bacillati</taxon>
        <taxon>Bacillota</taxon>
        <taxon>Clostridia</taxon>
        <taxon>Eubacteriales</taxon>
        <taxon>Clostridiaceae</taxon>
        <taxon>Clostridium</taxon>
    </lineage>
</organism>
<gene>
    <name evidence="13" type="ORF">ACJDT4_22215</name>
</gene>
<reference evidence="13 14" key="1">
    <citation type="submission" date="2024-11" db="EMBL/GenBank/DDBJ databases">
        <authorList>
            <person name="Heng Y.C."/>
            <person name="Lim A.C.H."/>
            <person name="Lee J.K.Y."/>
            <person name="Kittelmann S."/>
        </authorList>
    </citation>
    <scope>NUCLEOTIDE SEQUENCE [LARGE SCALE GENOMIC DNA]</scope>
    <source>
        <strain evidence="13 14">WILCCON 0114</strain>
    </source>
</reference>
<evidence type="ECO:0000256" key="4">
    <source>
        <dbReference type="ARBA" id="ARBA00022448"/>
    </source>
</evidence>
<keyword evidence="6" id="KW-1003">Cell membrane</keyword>
<sequence>MRDKKIIREVLDVSLPVVLELTVYNFLYILDMMLVGKYGGGNEVSQFGICNNIYNTFLNIFIFTGVCIGVTTLAAQSYGAKRYIQAKEYAEMGFFLGIIVSAVTVIIIFFNAEKILIISGVKRAALNQTCGVLRMFSISLFFSMNINVINSILRSYRNSVEPFKISLYVGLFKIIFDFVFIFSNIFNVSSVLGVSIASALSQFLGFLIDYHYVVKVPGAININIVFKIKIKKIIELLKLSIPSSGEEAAYSLSRLACTFIIMRAGTVAFAANEIANSIEAVSLMPGTGFGAAVTTLVGINYGRRNLRDLKKCTYECFYYSFFMMSFFAVIFLFFSHFLVGFFIGEEKILYYASICLAIGAFEQPAIALSMNFSGALKGMGDTKTPFIVTSISSCIIRLPLTFIFIYILKRPIYYVWWITLIEWAFDGIALWVCFIIKIKKTRI</sequence>
<feature type="transmembrane region" description="Helical" evidence="12">
    <location>
        <begin position="384"/>
        <end position="408"/>
    </location>
</feature>
<evidence type="ECO:0000256" key="10">
    <source>
        <dbReference type="ARBA" id="ARBA00023136"/>
    </source>
</evidence>
<name>A0ABW8TQ45_9CLOT</name>
<keyword evidence="10 12" id="KW-0472">Membrane</keyword>
<dbReference type="Pfam" id="PF01554">
    <property type="entry name" value="MatE"/>
    <property type="match status" value="2"/>
</dbReference>
<keyword evidence="7 12" id="KW-0812">Transmembrane</keyword>
<accession>A0ABW8TQ45</accession>